<evidence type="ECO:0000313" key="6">
    <source>
        <dbReference type="EMBL" id="KOB67231.1"/>
    </source>
</evidence>
<evidence type="ECO:0000256" key="4">
    <source>
        <dbReference type="ARBA" id="ARBA00023136"/>
    </source>
</evidence>
<keyword evidence="4 5" id="KW-0472">Membrane</keyword>
<keyword evidence="3 5" id="KW-1133">Transmembrane helix</keyword>
<dbReference type="EMBL" id="JTDY01005226">
    <property type="protein sequence ID" value="KOB67231.1"/>
    <property type="molecule type" value="Genomic_DNA"/>
</dbReference>
<dbReference type="InterPro" id="IPR002001">
    <property type="entry name" value="GPCR_2_diuretic_rcpt"/>
</dbReference>
<dbReference type="PANTHER" id="PTHR45620">
    <property type="entry name" value="PDF RECEPTOR-LIKE PROTEIN-RELATED"/>
    <property type="match status" value="1"/>
</dbReference>
<evidence type="ECO:0000313" key="7">
    <source>
        <dbReference type="Proteomes" id="UP000037510"/>
    </source>
</evidence>
<evidence type="ECO:0000256" key="5">
    <source>
        <dbReference type="SAM" id="Phobius"/>
    </source>
</evidence>
<name>A0A0L7KVY5_OPEBR</name>
<dbReference type="GO" id="GO:0008036">
    <property type="term" value="F:diuretic hormone receptor activity"/>
    <property type="evidence" value="ECO:0007669"/>
    <property type="project" value="InterPro"/>
</dbReference>
<evidence type="ECO:0000256" key="1">
    <source>
        <dbReference type="ARBA" id="ARBA00004141"/>
    </source>
</evidence>
<dbReference type="GO" id="GO:0005886">
    <property type="term" value="C:plasma membrane"/>
    <property type="evidence" value="ECO:0007669"/>
    <property type="project" value="TreeGrafter"/>
</dbReference>
<dbReference type="PRINTS" id="PR01127">
    <property type="entry name" value="DIUHORMONER"/>
</dbReference>
<feature type="non-terminal residue" evidence="6">
    <location>
        <position position="1"/>
    </location>
</feature>
<evidence type="ECO:0000256" key="2">
    <source>
        <dbReference type="ARBA" id="ARBA00022692"/>
    </source>
</evidence>
<feature type="non-terminal residue" evidence="6">
    <location>
        <position position="124"/>
    </location>
</feature>
<dbReference type="Gene3D" id="1.20.1070.10">
    <property type="entry name" value="Rhodopsin 7-helix transmembrane proteins"/>
    <property type="match status" value="2"/>
</dbReference>
<dbReference type="Pfam" id="PF00002">
    <property type="entry name" value="7tm_2"/>
    <property type="match status" value="1"/>
</dbReference>
<feature type="transmembrane region" description="Helical" evidence="5">
    <location>
        <begin position="44"/>
        <end position="65"/>
    </location>
</feature>
<dbReference type="GO" id="GO:0008528">
    <property type="term" value="F:G protein-coupled peptide receptor activity"/>
    <property type="evidence" value="ECO:0007669"/>
    <property type="project" value="TreeGrafter"/>
</dbReference>
<dbReference type="STRING" id="104452.A0A0L7KVY5"/>
<comment type="subcellular location">
    <subcellularLocation>
        <location evidence="1">Membrane</location>
        <topology evidence="1">Multi-pass membrane protein</topology>
    </subcellularLocation>
</comment>
<gene>
    <name evidence="6" type="ORF">OBRU01_20849</name>
</gene>
<organism evidence="6 7">
    <name type="scientific">Operophtera brumata</name>
    <name type="common">Winter moth</name>
    <name type="synonym">Phalaena brumata</name>
    <dbReference type="NCBI Taxonomy" id="104452"/>
    <lineage>
        <taxon>Eukaryota</taxon>
        <taxon>Metazoa</taxon>
        <taxon>Ecdysozoa</taxon>
        <taxon>Arthropoda</taxon>
        <taxon>Hexapoda</taxon>
        <taxon>Insecta</taxon>
        <taxon>Pterygota</taxon>
        <taxon>Neoptera</taxon>
        <taxon>Endopterygota</taxon>
        <taxon>Lepidoptera</taxon>
        <taxon>Glossata</taxon>
        <taxon>Ditrysia</taxon>
        <taxon>Geometroidea</taxon>
        <taxon>Geometridae</taxon>
        <taxon>Larentiinae</taxon>
        <taxon>Operophtera</taxon>
    </lineage>
</organism>
<dbReference type="AlphaFoldDB" id="A0A0L7KVY5"/>
<reference evidence="6 7" key="1">
    <citation type="journal article" date="2015" name="Genome Biol. Evol.">
        <title>The genome of winter moth (Operophtera brumata) provides a genomic perspective on sexual dimorphism and phenology.</title>
        <authorList>
            <person name="Derks M.F."/>
            <person name="Smit S."/>
            <person name="Salis L."/>
            <person name="Schijlen E."/>
            <person name="Bossers A."/>
            <person name="Mateman C."/>
            <person name="Pijl A.S."/>
            <person name="de Ridder D."/>
            <person name="Groenen M.A."/>
            <person name="Visser M.E."/>
            <person name="Megens H.J."/>
        </authorList>
    </citation>
    <scope>NUCLEOTIDE SEQUENCE [LARGE SCALE GENOMIC DNA]</scope>
    <source>
        <strain evidence="6">WM2013NL</strain>
        <tissue evidence="6">Head and thorax</tissue>
    </source>
</reference>
<dbReference type="InterPro" id="IPR050332">
    <property type="entry name" value="GPCR_2"/>
</dbReference>
<keyword evidence="2 5" id="KW-0812">Transmembrane</keyword>
<protein>
    <submittedName>
        <fullName evidence="6">Diuretic hormone receptor</fullName>
    </submittedName>
</protein>
<dbReference type="InterPro" id="IPR000832">
    <property type="entry name" value="GPCR_2_secretin-like"/>
</dbReference>
<feature type="transmembrane region" description="Helical" evidence="5">
    <location>
        <begin position="12"/>
        <end position="32"/>
    </location>
</feature>
<evidence type="ECO:0000256" key="3">
    <source>
        <dbReference type="ARBA" id="ARBA00022989"/>
    </source>
</evidence>
<feature type="transmembrane region" description="Helical" evidence="5">
    <location>
        <begin position="85"/>
        <end position="103"/>
    </location>
</feature>
<keyword evidence="6" id="KW-0675">Receptor</keyword>
<accession>A0A0L7KVY5</accession>
<sequence>MATVAAPDVTSLIYIAGYSLSLAVLSLYLYMLVVETFTAENIKLQVYTTIGWGAPAVFVAIWVLITKLRSANTLETEQYRKATKALLVLIPLLGITYLLVIYGPSDDSWFAHAFDYMRAVMLST</sequence>
<dbReference type="PANTHER" id="PTHR45620:SF15">
    <property type="entry name" value="DIURETIC HORMONE 44 RECEPTOR 1-RELATED"/>
    <property type="match status" value="1"/>
</dbReference>
<dbReference type="GO" id="GO:0017046">
    <property type="term" value="F:peptide hormone binding"/>
    <property type="evidence" value="ECO:0007669"/>
    <property type="project" value="TreeGrafter"/>
</dbReference>
<keyword evidence="7" id="KW-1185">Reference proteome</keyword>
<dbReference type="Proteomes" id="UP000037510">
    <property type="component" value="Unassembled WGS sequence"/>
</dbReference>
<comment type="caution">
    <text evidence="6">The sequence shown here is derived from an EMBL/GenBank/DDBJ whole genome shotgun (WGS) entry which is preliminary data.</text>
</comment>
<proteinExistence type="predicted"/>
<dbReference type="GO" id="GO:0007188">
    <property type="term" value="P:adenylate cyclase-modulating G protein-coupled receptor signaling pathway"/>
    <property type="evidence" value="ECO:0007669"/>
    <property type="project" value="TreeGrafter"/>
</dbReference>